<sequence length="208" mass="23833">MIQYSQMNKVNIIKSHFQKHDNVIYEVMRHMNLSLLPAHGKPANYFARLCREIISQQLASGAANAILDRFSSLFPNKKYTPEAVLALPDKKLREAGMSWAKARYIKNLAQTIVNHDIALDKLIHLSDEAVILELTKVKGIGRWTAEMFLMFSMGRENVFSHGDLGLKKAMMKLYGFDDHPSIRKVNTIVDKWSPYKTYGCLALWSIFE</sequence>
<name>A0A0G0JIV9_9BACT</name>
<dbReference type="Gene3D" id="1.10.1670.40">
    <property type="match status" value="1"/>
</dbReference>
<evidence type="ECO:0000313" key="8">
    <source>
        <dbReference type="Proteomes" id="UP000034471"/>
    </source>
</evidence>
<dbReference type="STRING" id="1618481.US54_C0059G0005"/>
<dbReference type="Gene3D" id="1.10.340.30">
    <property type="entry name" value="Hypothetical protein, domain 2"/>
    <property type="match status" value="1"/>
</dbReference>
<proteinExistence type="inferred from homology"/>
<dbReference type="GO" id="GO:0043916">
    <property type="term" value="F:DNA-7-methylguanine glycosylase activity"/>
    <property type="evidence" value="ECO:0007669"/>
    <property type="project" value="TreeGrafter"/>
</dbReference>
<dbReference type="PANTHER" id="PTHR43003">
    <property type="entry name" value="DNA-3-METHYLADENINE GLYCOSYLASE"/>
    <property type="match status" value="1"/>
</dbReference>
<dbReference type="SUPFAM" id="SSF48150">
    <property type="entry name" value="DNA-glycosylase"/>
    <property type="match status" value="1"/>
</dbReference>
<dbReference type="PANTHER" id="PTHR43003:SF5">
    <property type="entry name" value="DNA-3-METHYLADENINE GLYCOSYLASE"/>
    <property type="match status" value="1"/>
</dbReference>
<dbReference type="GO" id="GO:0005737">
    <property type="term" value="C:cytoplasm"/>
    <property type="evidence" value="ECO:0007669"/>
    <property type="project" value="TreeGrafter"/>
</dbReference>
<dbReference type="AlphaFoldDB" id="A0A0G0JIV9"/>
<dbReference type="InterPro" id="IPR011257">
    <property type="entry name" value="DNA_glycosylase"/>
</dbReference>
<dbReference type="GO" id="GO:0008725">
    <property type="term" value="F:DNA-3-methyladenine glycosylase activity"/>
    <property type="evidence" value="ECO:0007669"/>
    <property type="project" value="TreeGrafter"/>
</dbReference>
<evidence type="ECO:0000256" key="4">
    <source>
        <dbReference type="ARBA" id="ARBA00022763"/>
    </source>
</evidence>
<gene>
    <name evidence="7" type="ORF">US54_C0059G0005</name>
</gene>
<evidence type="ECO:0000256" key="3">
    <source>
        <dbReference type="ARBA" id="ARBA00012000"/>
    </source>
</evidence>
<dbReference type="Pfam" id="PF00730">
    <property type="entry name" value="HhH-GPD"/>
    <property type="match status" value="1"/>
</dbReference>
<dbReference type="CDD" id="cd00056">
    <property type="entry name" value="ENDO3c"/>
    <property type="match status" value="1"/>
</dbReference>
<evidence type="ECO:0000256" key="5">
    <source>
        <dbReference type="ARBA" id="ARBA00023204"/>
    </source>
</evidence>
<comment type="caution">
    <text evidence="7">The sequence shown here is derived from an EMBL/GenBank/DDBJ whole genome shotgun (WGS) entry which is preliminary data.</text>
</comment>
<comment type="similarity">
    <text evidence="2">Belongs to the alkylbase DNA glycosidase AlkA family.</text>
</comment>
<keyword evidence="5" id="KW-0234">DNA repair</keyword>
<dbReference type="EC" id="3.2.2.21" evidence="3"/>
<evidence type="ECO:0000256" key="1">
    <source>
        <dbReference type="ARBA" id="ARBA00000086"/>
    </source>
</evidence>
<dbReference type="EMBL" id="LBTJ01000059">
    <property type="protein sequence ID" value="KKQ36674.1"/>
    <property type="molecule type" value="Genomic_DNA"/>
</dbReference>
<evidence type="ECO:0000259" key="6">
    <source>
        <dbReference type="SMART" id="SM00478"/>
    </source>
</evidence>
<evidence type="ECO:0000256" key="2">
    <source>
        <dbReference type="ARBA" id="ARBA00010817"/>
    </source>
</evidence>
<dbReference type="InterPro" id="IPR003265">
    <property type="entry name" value="HhH-GPD_domain"/>
</dbReference>
<evidence type="ECO:0000313" key="7">
    <source>
        <dbReference type="EMBL" id="KKQ36674.1"/>
    </source>
</evidence>
<dbReference type="Proteomes" id="UP000034471">
    <property type="component" value="Unassembled WGS sequence"/>
</dbReference>
<dbReference type="FunFam" id="1.10.340.30:FF:000004">
    <property type="entry name" value="DNA-3-methyladenine glycosylase II"/>
    <property type="match status" value="1"/>
</dbReference>
<protein>
    <recommendedName>
        <fullName evidence="3">DNA-3-methyladenine glycosylase II</fullName>
        <ecNumber evidence="3">3.2.2.21</ecNumber>
    </recommendedName>
</protein>
<dbReference type="InterPro" id="IPR051912">
    <property type="entry name" value="Alkylbase_DNA_Glycosylase/TA"/>
</dbReference>
<dbReference type="GO" id="GO:0032993">
    <property type="term" value="C:protein-DNA complex"/>
    <property type="evidence" value="ECO:0007669"/>
    <property type="project" value="TreeGrafter"/>
</dbReference>
<dbReference type="GO" id="GO:0006285">
    <property type="term" value="P:base-excision repair, AP site formation"/>
    <property type="evidence" value="ECO:0007669"/>
    <property type="project" value="TreeGrafter"/>
</dbReference>
<keyword evidence="4" id="KW-0227">DNA damage</keyword>
<organism evidence="7 8">
    <name type="scientific">Candidatus Roizmanbacteria bacterium GW2011_GWA2_37_7</name>
    <dbReference type="NCBI Taxonomy" id="1618481"/>
    <lineage>
        <taxon>Bacteria</taxon>
        <taxon>Candidatus Roizmaniibacteriota</taxon>
    </lineage>
</organism>
<dbReference type="SMART" id="SM00478">
    <property type="entry name" value="ENDO3c"/>
    <property type="match status" value="1"/>
</dbReference>
<dbReference type="GO" id="GO:0006307">
    <property type="term" value="P:DNA alkylation repair"/>
    <property type="evidence" value="ECO:0007669"/>
    <property type="project" value="TreeGrafter"/>
</dbReference>
<feature type="domain" description="HhH-GPD" evidence="6">
    <location>
        <begin position="54"/>
        <end position="208"/>
    </location>
</feature>
<comment type="catalytic activity">
    <reaction evidence="1">
        <text>Hydrolysis of alkylated DNA, releasing 3-methyladenine, 3-methylguanine, 7-methylguanine and 7-methyladenine.</text>
        <dbReference type="EC" id="3.2.2.21"/>
    </reaction>
</comment>
<accession>A0A0G0JIV9</accession>
<reference evidence="7 8" key="1">
    <citation type="journal article" date="2015" name="Nature">
        <title>rRNA introns, odd ribosomes, and small enigmatic genomes across a large radiation of phyla.</title>
        <authorList>
            <person name="Brown C.T."/>
            <person name="Hug L.A."/>
            <person name="Thomas B.C."/>
            <person name="Sharon I."/>
            <person name="Castelle C.J."/>
            <person name="Singh A."/>
            <person name="Wilkins M.J."/>
            <person name="Williams K.H."/>
            <person name="Banfield J.F."/>
        </authorList>
    </citation>
    <scope>NUCLEOTIDE SEQUENCE [LARGE SCALE GENOMIC DNA]</scope>
</reference>
<dbReference type="GO" id="GO:0032131">
    <property type="term" value="F:alkylated DNA binding"/>
    <property type="evidence" value="ECO:0007669"/>
    <property type="project" value="TreeGrafter"/>
</dbReference>